<evidence type="ECO:0000313" key="15">
    <source>
        <dbReference type="Proteomes" id="UP001497623"/>
    </source>
</evidence>
<dbReference type="PANTHER" id="PTHR12223:SF45">
    <property type="entry name" value="RE50040P"/>
    <property type="match status" value="1"/>
</dbReference>
<feature type="domain" description="L-type lectin-like" evidence="13">
    <location>
        <begin position="27"/>
        <end position="254"/>
    </location>
</feature>
<comment type="caution">
    <text evidence="14">The sequence shown here is derived from an EMBL/GenBank/DDBJ whole genome shotgun (WGS) entry which is preliminary data.</text>
</comment>
<keyword evidence="5" id="KW-0430">Lectin</keyword>
<dbReference type="FunFam" id="2.60.120.200:FF:000017">
    <property type="entry name" value="Vesicular integral-membrane protein VIP36"/>
    <property type="match status" value="1"/>
</dbReference>
<keyword evidence="8 12" id="KW-0472">Membrane</keyword>
<feature type="transmembrane region" description="Helical" evidence="12">
    <location>
        <begin position="296"/>
        <end position="317"/>
    </location>
</feature>
<dbReference type="Proteomes" id="UP001497623">
    <property type="component" value="Unassembled WGS sequence"/>
</dbReference>
<dbReference type="EMBL" id="CAXKWB010034205">
    <property type="protein sequence ID" value="CAL4144240.1"/>
    <property type="molecule type" value="Genomic_DNA"/>
</dbReference>
<name>A0AAV2RZE4_MEGNR</name>
<evidence type="ECO:0000256" key="2">
    <source>
        <dbReference type="ARBA" id="ARBA00022692"/>
    </source>
</evidence>
<dbReference type="GO" id="GO:0005793">
    <property type="term" value="C:endoplasmic reticulum-Golgi intermediate compartment"/>
    <property type="evidence" value="ECO:0007669"/>
    <property type="project" value="TreeGrafter"/>
</dbReference>
<evidence type="ECO:0000313" key="14">
    <source>
        <dbReference type="EMBL" id="CAL4144240.1"/>
    </source>
</evidence>
<evidence type="ECO:0000256" key="4">
    <source>
        <dbReference type="ARBA" id="ARBA00022729"/>
    </source>
</evidence>
<organism evidence="14 15">
    <name type="scientific">Meganyctiphanes norvegica</name>
    <name type="common">Northern krill</name>
    <name type="synonym">Thysanopoda norvegica</name>
    <dbReference type="NCBI Taxonomy" id="48144"/>
    <lineage>
        <taxon>Eukaryota</taxon>
        <taxon>Metazoa</taxon>
        <taxon>Ecdysozoa</taxon>
        <taxon>Arthropoda</taxon>
        <taxon>Crustacea</taxon>
        <taxon>Multicrustacea</taxon>
        <taxon>Malacostraca</taxon>
        <taxon>Eumalacostraca</taxon>
        <taxon>Eucarida</taxon>
        <taxon>Euphausiacea</taxon>
        <taxon>Euphausiidae</taxon>
        <taxon>Meganyctiphanes</taxon>
    </lineage>
</organism>
<dbReference type="GO" id="GO:0006888">
    <property type="term" value="P:endoplasmic reticulum to Golgi vesicle-mediated transport"/>
    <property type="evidence" value="ECO:0007669"/>
    <property type="project" value="TreeGrafter"/>
</dbReference>
<keyword evidence="10" id="KW-0325">Glycoprotein</keyword>
<gene>
    <name evidence="14" type="ORF">MNOR_LOCUS29479</name>
</gene>
<evidence type="ECO:0000256" key="11">
    <source>
        <dbReference type="ARBA" id="ARBA00046288"/>
    </source>
</evidence>
<dbReference type="InterPro" id="IPR051136">
    <property type="entry name" value="Intracellular_Lectin-GPT"/>
</dbReference>
<evidence type="ECO:0000256" key="12">
    <source>
        <dbReference type="SAM" id="Phobius"/>
    </source>
</evidence>
<dbReference type="PROSITE" id="PS51328">
    <property type="entry name" value="L_LECTIN_LIKE"/>
    <property type="match status" value="1"/>
</dbReference>
<dbReference type="GO" id="GO:0005537">
    <property type="term" value="F:D-mannose binding"/>
    <property type="evidence" value="ECO:0007669"/>
    <property type="project" value="TreeGrafter"/>
</dbReference>
<evidence type="ECO:0000256" key="3">
    <source>
        <dbReference type="ARBA" id="ARBA00022723"/>
    </source>
</evidence>
<dbReference type="GO" id="GO:0030134">
    <property type="term" value="C:COPII-coated ER to Golgi transport vesicle"/>
    <property type="evidence" value="ECO:0007669"/>
    <property type="project" value="TreeGrafter"/>
</dbReference>
<comment type="subcellular location">
    <subcellularLocation>
        <location evidence="11">Endomembrane system</location>
        <topology evidence="11">Single-pass type I membrane protein</topology>
    </subcellularLocation>
    <subcellularLocation>
        <location evidence="1">Golgi apparatus membrane</location>
        <topology evidence="1">Single-pass membrane protein</topology>
    </subcellularLocation>
</comment>
<dbReference type="Gene3D" id="2.60.120.200">
    <property type="match status" value="1"/>
</dbReference>
<dbReference type="SUPFAM" id="SSF49899">
    <property type="entry name" value="Concanavalin A-like lectins/glucanases"/>
    <property type="match status" value="1"/>
</dbReference>
<accession>A0AAV2RZE4</accession>
<sequence length="329" mass="37373">MQHSAAREVFMKLQILVTLPIYLRPGTQINIYLNLQEGMQQTWQGLSTNIPYWDFLGSTMITSNYVRLTGDVQSVRGAIWNQVPCHLRNWEVQLHFKVHGRGKDLFGDGFAFWYVREPMQFGEIFGSKDYFTGLAVISDTYSNHNGPHNHGHPYVSAMINNGTLHYDHDRDGTHTQLSGCVSKFRNLDHDTFLSIRYHHNTLTVMTDIENKRAFKECFSVEGVILPTGYFFGVSAATGELSDAHDVISLKTYDLTTPEDDITEDRANVVPSASFFEPPRDHVEDPGPSTLSTWKKVLLLILGVVAICGCVFIGGLLYSKQQEQKRKRFY</sequence>
<dbReference type="GO" id="GO:0046872">
    <property type="term" value="F:metal ion binding"/>
    <property type="evidence" value="ECO:0007669"/>
    <property type="project" value="UniProtKB-KW"/>
</dbReference>
<evidence type="ECO:0000256" key="1">
    <source>
        <dbReference type="ARBA" id="ARBA00004194"/>
    </source>
</evidence>
<dbReference type="GO" id="GO:0000139">
    <property type="term" value="C:Golgi membrane"/>
    <property type="evidence" value="ECO:0007669"/>
    <property type="project" value="UniProtKB-SubCell"/>
</dbReference>
<feature type="non-terminal residue" evidence="14">
    <location>
        <position position="329"/>
    </location>
</feature>
<keyword evidence="2 12" id="KW-0812">Transmembrane</keyword>
<dbReference type="InterPro" id="IPR013320">
    <property type="entry name" value="ConA-like_dom_sf"/>
</dbReference>
<evidence type="ECO:0000256" key="9">
    <source>
        <dbReference type="ARBA" id="ARBA00023157"/>
    </source>
</evidence>
<keyword evidence="15" id="KW-1185">Reference proteome</keyword>
<dbReference type="InterPro" id="IPR005052">
    <property type="entry name" value="Lectin_leg"/>
</dbReference>
<keyword evidence="4" id="KW-0732">Signal</keyword>
<evidence type="ECO:0000256" key="10">
    <source>
        <dbReference type="ARBA" id="ARBA00023180"/>
    </source>
</evidence>
<evidence type="ECO:0000256" key="5">
    <source>
        <dbReference type="ARBA" id="ARBA00022734"/>
    </source>
</evidence>
<evidence type="ECO:0000256" key="7">
    <source>
        <dbReference type="ARBA" id="ARBA00023034"/>
    </source>
</evidence>
<dbReference type="PANTHER" id="PTHR12223">
    <property type="entry name" value="VESICULAR MANNOSE-BINDING LECTIN"/>
    <property type="match status" value="1"/>
</dbReference>
<keyword evidence="7" id="KW-0333">Golgi apparatus</keyword>
<proteinExistence type="predicted"/>
<evidence type="ECO:0000259" key="13">
    <source>
        <dbReference type="PROSITE" id="PS51328"/>
    </source>
</evidence>
<protein>
    <recommendedName>
        <fullName evidence="13">L-type lectin-like domain-containing protein</fullName>
    </recommendedName>
</protein>
<dbReference type="GO" id="GO:0005789">
    <property type="term" value="C:endoplasmic reticulum membrane"/>
    <property type="evidence" value="ECO:0007669"/>
    <property type="project" value="TreeGrafter"/>
</dbReference>
<keyword evidence="6 12" id="KW-1133">Transmembrane helix</keyword>
<dbReference type="AlphaFoldDB" id="A0AAV2RZE4"/>
<evidence type="ECO:0000256" key="6">
    <source>
        <dbReference type="ARBA" id="ARBA00022989"/>
    </source>
</evidence>
<dbReference type="Pfam" id="PF03388">
    <property type="entry name" value="Lectin_leg-like"/>
    <property type="match status" value="1"/>
</dbReference>
<keyword evidence="9" id="KW-1015">Disulfide bond</keyword>
<evidence type="ECO:0000256" key="8">
    <source>
        <dbReference type="ARBA" id="ARBA00023136"/>
    </source>
</evidence>
<reference evidence="14 15" key="1">
    <citation type="submission" date="2024-05" db="EMBL/GenBank/DDBJ databases">
        <authorList>
            <person name="Wallberg A."/>
        </authorList>
    </citation>
    <scope>NUCLEOTIDE SEQUENCE [LARGE SCALE GENOMIC DNA]</scope>
</reference>
<keyword evidence="3" id="KW-0479">Metal-binding</keyword>